<proteinExistence type="predicted"/>
<feature type="region of interest" description="Disordered" evidence="1">
    <location>
        <begin position="470"/>
        <end position="493"/>
    </location>
</feature>
<accession>L0DEW0</accession>
<organism evidence="3 4">
    <name type="scientific">Singulisphaera acidiphila (strain ATCC BAA-1392 / DSM 18658 / VKM B-2454 / MOB10)</name>
    <dbReference type="NCBI Taxonomy" id="886293"/>
    <lineage>
        <taxon>Bacteria</taxon>
        <taxon>Pseudomonadati</taxon>
        <taxon>Planctomycetota</taxon>
        <taxon>Planctomycetia</taxon>
        <taxon>Isosphaerales</taxon>
        <taxon>Isosphaeraceae</taxon>
        <taxon>Singulisphaera</taxon>
    </lineage>
</organism>
<dbReference type="SUPFAM" id="SSF51905">
    <property type="entry name" value="FAD/NAD(P)-binding domain"/>
    <property type="match status" value="1"/>
</dbReference>
<dbReference type="STRING" id="886293.Sinac_3551"/>
<dbReference type="AlphaFoldDB" id="L0DEW0"/>
<dbReference type="InterPro" id="IPR028348">
    <property type="entry name" value="FAD-binding_protein"/>
</dbReference>
<sequence length="532" mass="57715">MSLKIANVRLELDDPEDALPGKISERLGLGQDSITHWRILRKSLDARRHDDLHFVYSAEVEVPDREAELVGRSRGADLERFEAEQFDWPTPGAVPLAHRPVIIGAGPAGLFAGYLLALDGYRPLILERGREVKDRVADVRKFDAGGPVDPESNYLFGEGGAGTFSDGKLTSRSSGPDVRRVLEILADCHGKPSILYEHRPHLGSNRLPLVVRTLRRKLEELGGEVRFSCRVEDLDIADGRLRGLGTSSGYIPADASILAVGHSARDTYSMLLRRGVPLEAKPFQLGVRIEQPQGQVNVARYGAKADHPALGAADYNLVARAGGRDLFTFCMCAGGYVMPSVSEPGYFCTNGMSESRHDSPFANSGLVVTITPEDTGSRHPLAGVHFQQRFERLAYLAGRRTYAAPIQRARDFLADRPSHGQVPSSYPRGTVPIDLGLILPSIVLQVLERGLPIMDRRFFGLFLKDATLTGPESRGSSPVRLPRDPNTRQSPTVVGLYPCGEGAGYAGGIISAAVDGVRTARALVASYARPGG</sequence>
<reference evidence="3 4" key="1">
    <citation type="submission" date="2012-02" db="EMBL/GenBank/DDBJ databases">
        <title>Complete sequence of chromosome of Singulisphaera acidiphila DSM 18658.</title>
        <authorList>
            <consortium name="US DOE Joint Genome Institute (JGI-PGF)"/>
            <person name="Lucas S."/>
            <person name="Copeland A."/>
            <person name="Lapidus A."/>
            <person name="Glavina del Rio T."/>
            <person name="Dalin E."/>
            <person name="Tice H."/>
            <person name="Bruce D."/>
            <person name="Goodwin L."/>
            <person name="Pitluck S."/>
            <person name="Peters L."/>
            <person name="Ovchinnikova G."/>
            <person name="Chertkov O."/>
            <person name="Kyrpides N."/>
            <person name="Mavromatis K."/>
            <person name="Ivanova N."/>
            <person name="Brettin T."/>
            <person name="Detter J.C."/>
            <person name="Han C."/>
            <person name="Larimer F."/>
            <person name="Land M."/>
            <person name="Hauser L."/>
            <person name="Markowitz V."/>
            <person name="Cheng J.-F."/>
            <person name="Hugenholtz P."/>
            <person name="Woyke T."/>
            <person name="Wu D."/>
            <person name="Tindall B."/>
            <person name="Pomrenke H."/>
            <person name="Brambilla E."/>
            <person name="Klenk H.-P."/>
            <person name="Eisen J.A."/>
        </authorList>
    </citation>
    <scope>NUCLEOTIDE SEQUENCE [LARGE SCALE GENOMIC DNA]</scope>
    <source>
        <strain evidence="4">ATCC BAA-1392 / DSM 18658 / VKM B-2454 / MOB10</strain>
    </source>
</reference>
<dbReference type="Pfam" id="PF13450">
    <property type="entry name" value="NAD_binding_8"/>
    <property type="match status" value="1"/>
</dbReference>
<dbReference type="Pfam" id="PF21688">
    <property type="entry name" value="FAD-depend_C"/>
    <property type="match status" value="1"/>
</dbReference>
<feature type="domain" description="FAD-dependent protein C-terminal" evidence="2">
    <location>
        <begin position="282"/>
        <end position="474"/>
    </location>
</feature>
<evidence type="ECO:0000256" key="1">
    <source>
        <dbReference type="SAM" id="MobiDB-lite"/>
    </source>
</evidence>
<name>L0DEW0_SINAD</name>
<gene>
    <name evidence="3" type="ordered locus">Sinac_3551</name>
</gene>
<keyword evidence="4" id="KW-1185">Reference proteome</keyword>
<evidence type="ECO:0000313" key="4">
    <source>
        <dbReference type="Proteomes" id="UP000010798"/>
    </source>
</evidence>
<dbReference type="EMBL" id="CP003364">
    <property type="protein sequence ID" value="AGA27807.1"/>
    <property type="molecule type" value="Genomic_DNA"/>
</dbReference>
<dbReference type="Gene3D" id="3.30.70.2700">
    <property type="match status" value="1"/>
</dbReference>
<dbReference type="RefSeq" id="WP_015246951.1">
    <property type="nucleotide sequence ID" value="NC_019892.1"/>
</dbReference>
<protein>
    <submittedName>
        <fullName evidence="3">FAD-dependent dehydrogenase</fullName>
    </submittedName>
</protein>
<dbReference type="InterPro" id="IPR036188">
    <property type="entry name" value="FAD/NAD-bd_sf"/>
</dbReference>
<evidence type="ECO:0000313" key="3">
    <source>
        <dbReference type="EMBL" id="AGA27807.1"/>
    </source>
</evidence>
<evidence type="ECO:0000259" key="2">
    <source>
        <dbReference type="Pfam" id="PF21688"/>
    </source>
</evidence>
<dbReference type="PANTHER" id="PTHR42842">
    <property type="entry name" value="FAD/NAD(P)-BINDING OXIDOREDUCTASE"/>
    <property type="match status" value="1"/>
</dbReference>
<dbReference type="KEGG" id="saci:Sinac_3551"/>
<dbReference type="eggNOG" id="COG2509">
    <property type="taxonomic scope" value="Bacteria"/>
</dbReference>
<dbReference type="OrthoDB" id="9772594at2"/>
<dbReference type="InterPro" id="IPR049516">
    <property type="entry name" value="FAD-depend_C"/>
</dbReference>
<dbReference type="HOGENOM" id="CLU_028644_3_0_0"/>
<dbReference type="Gene3D" id="3.50.50.60">
    <property type="entry name" value="FAD/NAD(P)-binding domain"/>
    <property type="match status" value="2"/>
</dbReference>
<dbReference type="PANTHER" id="PTHR42842:SF3">
    <property type="entry name" value="FAD_NAD(P)-BINDING OXIDOREDUCTASE FAMILY PROTEIN"/>
    <property type="match status" value="1"/>
</dbReference>
<dbReference type="PIRSF" id="PIRSF038984">
    <property type="entry name" value="FAD_binding_protein"/>
    <property type="match status" value="1"/>
</dbReference>
<dbReference type="Proteomes" id="UP000010798">
    <property type="component" value="Chromosome"/>
</dbReference>